<dbReference type="Proteomes" id="UP000257109">
    <property type="component" value="Unassembled WGS sequence"/>
</dbReference>
<evidence type="ECO:0000313" key="3">
    <source>
        <dbReference type="Proteomes" id="UP000257109"/>
    </source>
</evidence>
<accession>A0A371EQ32</accession>
<sequence length="142" mass="15812">MKWVAVIGQARDLFLKSLIICYDPILAPQAPLIIQVPAKPAYRDNHAMPRQYGPMTKAAPTEPEDSDPTKEVIYITETGGLTKSGRIYTHDALRKKGPSVEARDAVTETSKAPIVGKEAEEILKLIRHNEYELLDQMNKTLA</sequence>
<keyword evidence="3" id="KW-1185">Reference proteome</keyword>
<dbReference type="OrthoDB" id="1724165at2759"/>
<gene>
    <name evidence="2" type="ORF">CR513_52882</name>
</gene>
<proteinExistence type="predicted"/>
<organism evidence="2 3">
    <name type="scientific">Mucuna pruriens</name>
    <name type="common">Velvet bean</name>
    <name type="synonym">Dolichos pruriens</name>
    <dbReference type="NCBI Taxonomy" id="157652"/>
    <lineage>
        <taxon>Eukaryota</taxon>
        <taxon>Viridiplantae</taxon>
        <taxon>Streptophyta</taxon>
        <taxon>Embryophyta</taxon>
        <taxon>Tracheophyta</taxon>
        <taxon>Spermatophyta</taxon>
        <taxon>Magnoliopsida</taxon>
        <taxon>eudicotyledons</taxon>
        <taxon>Gunneridae</taxon>
        <taxon>Pentapetalae</taxon>
        <taxon>rosids</taxon>
        <taxon>fabids</taxon>
        <taxon>Fabales</taxon>
        <taxon>Fabaceae</taxon>
        <taxon>Papilionoideae</taxon>
        <taxon>50 kb inversion clade</taxon>
        <taxon>NPAAA clade</taxon>
        <taxon>indigoferoid/millettioid clade</taxon>
        <taxon>Phaseoleae</taxon>
        <taxon>Mucuna</taxon>
    </lineage>
</organism>
<dbReference type="EMBL" id="QJKJ01012663">
    <property type="protein sequence ID" value="RDX68153.1"/>
    <property type="molecule type" value="Genomic_DNA"/>
</dbReference>
<protein>
    <submittedName>
        <fullName evidence="2">Uncharacterized protein</fullName>
    </submittedName>
</protein>
<evidence type="ECO:0000313" key="2">
    <source>
        <dbReference type="EMBL" id="RDX68153.1"/>
    </source>
</evidence>
<name>A0A371EQ32_MUCPR</name>
<dbReference type="AlphaFoldDB" id="A0A371EQ32"/>
<reference evidence="2" key="1">
    <citation type="submission" date="2018-05" db="EMBL/GenBank/DDBJ databases">
        <title>Draft genome of Mucuna pruriens seed.</title>
        <authorList>
            <person name="Nnadi N.E."/>
            <person name="Vos R."/>
            <person name="Hasami M.H."/>
            <person name="Devisetty U.K."/>
            <person name="Aguiy J.C."/>
        </authorList>
    </citation>
    <scope>NUCLEOTIDE SEQUENCE [LARGE SCALE GENOMIC DNA]</scope>
    <source>
        <strain evidence="2">JCA_2017</strain>
    </source>
</reference>
<feature type="region of interest" description="Disordered" evidence="1">
    <location>
        <begin position="45"/>
        <end position="69"/>
    </location>
</feature>
<feature type="non-terminal residue" evidence="2">
    <location>
        <position position="1"/>
    </location>
</feature>
<comment type="caution">
    <text evidence="2">The sequence shown here is derived from an EMBL/GenBank/DDBJ whole genome shotgun (WGS) entry which is preliminary data.</text>
</comment>
<evidence type="ECO:0000256" key="1">
    <source>
        <dbReference type="SAM" id="MobiDB-lite"/>
    </source>
</evidence>